<dbReference type="InterPro" id="IPR036390">
    <property type="entry name" value="WH_DNA-bd_sf"/>
</dbReference>
<sequence length="160" mass="17597">MNIEQPNYLDVEVLKQFRIVFRSVRKHFQSVEQELGMSGAQLWALSEIDAQPGLTLSVLAKAMSLHQSTTSNLVEKLVSSGLVERKRSSQDARSVRLYPTQYGVDKLSLAPHPVKGLLPDALGRLPAPALARLHESLSALLDTMSQLELDAGESNPLSDH</sequence>
<reference evidence="2" key="1">
    <citation type="submission" date="2024-05" db="EMBL/GenBank/DDBJ databases">
        <authorList>
            <person name="Yang L."/>
            <person name="Pan L."/>
        </authorList>
    </citation>
    <scope>NUCLEOTIDE SEQUENCE</scope>
    <source>
        <strain evidence="2">FCG-7</strain>
    </source>
</reference>
<evidence type="ECO:0000259" key="1">
    <source>
        <dbReference type="PROSITE" id="PS50995"/>
    </source>
</evidence>
<dbReference type="InterPro" id="IPR036388">
    <property type="entry name" value="WH-like_DNA-bd_sf"/>
</dbReference>
<dbReference type="GO" id="GO:0006950">
    <property type="term" value="P:response to stress"/>
    <property type="evidence" value="ECO:0007669"/>
    <property type="project" value="TreeGrafter"/>
</dbReference>
<gene>
    <name evidence="2" type="ORF">ABHF33_07100</name>
</gene>
<dbReference type="EMBL" id="CP157355">
    <property type="protein sequence ID" value="XBM02028.1"/>
    <property type="molecule type" value="Genomic_DNA"/>
</dbReference>
<dbReference type="Gene3D" id="1.10.10.10">
    <property type="entry name" value="Winged helix-like DNA-binding domain superfamily/Winged helix DNA-binding domain"/>
    <property type="match status" value="1"/>
</dbReference>
<dbReference type="AlphaFoldDB" id="A0AAU7FET9"/>
<dbReference type="PROSITE" id="PS50995">
    <property type="entry name" value="HTH_MARR_2"/>
    <property type="match status" value="1"/>
</dbReference>
<dbReference type="InterPro" id="IPR039422">
    <property type="entry name" value="MarR/SlyA-like"/>
</dbReference>
<dbReference type="PANTHER" id="PTHR33164:SF89">
    <property type="entry name" value="MARR FAMILY REGULATORY PROTEIN"/>
    <property type="match status" value="1"/>
</dbReference>
<dbReference type="KEGG" id="cmav:ABHF33_07100"/>
<dbReference type="InterPro" id="IPR000835">
    <property type="entry name" value="HTH_MarR-typ"/>
</dbReference>
<dbReference type="SMART" id="SM00347">
    <property type="entry name" value="HTH_MARR"/>
    <property type="match status" value="1"/>
</dbReference>
<dbReference type="RefSeq" id="WP_348946296.1">
    <property type="nucleotide sequence ID" value="NZ_CP157355.1"/>
</dbReference>
<dbReference type="SUPFAM" id="SSF46785">
    <property type="entry name" value="Winged helix' DNA-binding domain"/>
    <property type="match status" value="1"/>
</dbReference>
<dbReference type="Pfam" id="PF12802">
    <property type="entry name" value="MarR_2"/>
    <property type="match status" value="1"/>
</dbReference>
<feature type="domain" description="HTH marR-type" evidence="1">
    <location>
        <begin position="10"/>
        <end position="142"/>
    </location>
</feature>
<evidence type="ECO:0000313" key="2">
    <source>
        <dbReference type="EMBL" id="XBM02028.1"/>
    </source>
</evidence>
<dbReference type="GO" id="GO:0003700">
    <property type="term" value="F:DNA-binding transcription factor activity"/>
    <property type="evidence" value="ECO:0007669"/>
    <property type="project" value="InterPro"/>
</dbReference>
<protein>
    <submittedName>
        <fullName evidence="2">MarR family transcriptional regulator</fullName>
    </submittedName>
</protein>
<dbReference type="PANTHER" id="PTHR33164">
    <property type="entry name" value="TRANSCRIPTIONAL REGULATOR, MARR FAMILY"/>
    <property type="match status" value="1"/>
</dbReference>
<proteinExistence type="predicted"/>
<name>A0AAU7FET9_9NEIS</name>
<accession>A0AAU7FET9</accession>
<organism evidence="2">
    <name type="scientific">Chitinibacter mangrovi</name>
    <dbReference type="NCBI Taxonomy" id="3153927"/>
    <lineage>
        <taxon>Bacteria</taxon>
        <taxon>Pseudomonadati</taxon>
        <taxon>Pseudomonadota</taxon>
        <taxon>Betaproteobacteria</taxon>
        <taxon>Neisseriales</taxon>
        <taxon>Chitinibacteraceae</taxon>
        <taxon>Chitinibacter</taxon>
    </lineage>
</organism>